<keyword evidence="6 7" id="KW-0472">Membrane</keyword>
<evidence type="ECO:0000313" key="8">
    <source>
        <dbReference type="EMBL" id="CAD9476100.1"/>
    </source>
</evidence>
<evidence type="ECO:0000256" key="6">
    <source>
        <dbReference type="ARBA" id="ARBA00023136"/>
    </source>
</evidence>
<name>A0A7S2GZG8_9STRA</name>
<feature type="transmembrane region" description="Helical" evidence="7">
    <location>
        <begin position="149"/>
        <end position="169"/>
    </location>
</feature>
<evidence type="ECO:0000256" key="3">
    <source>
        <dbReference type="ARBA" id="ARBA00022475"/>
    </source>
</evidence>
<dbReference type="InterPro" id="IPR002781">
    <property type="entry name" value="TM_pro_TauE-like"/>
</dbReference>
<evidence type="ECO:0000256" key="5">
    <source>
        <dbReference type="ARBA" id="ARBA00022989"/>
    </source>
</evidence>
<dbReference type="EMBL" id="HBGS01055278">
    <property type="protein sequence ID" value="CAD9476100.1"/>
    <property type="molecule type" value="Transcribed_RNA"/>
</dbReference>
<organism evidence="8">
    <name type="scientific">Octactis speculum</name>
    <dbReference type="NCBI Taxonomy" id="3111310"/>
    <lineage>
        <taxon>Eukaryota</taxon>
        <taxon>Sar</taxon>
        <taxon>Stramenopiles</taxon>
        <taxon>Ochrophyta</taxon>
        <taxon>Dictyochophyceae</taxon>
        <taxon>Dictyochales</taxon>
        <taxon>Dictyochaceae</taxon>
        <taxon>Octactis</taxon>
    </lineage>
</organism>
<dbReference type="GO" id="GO:0005886">
    <property type="term" value="C:plasma membrane"/>
    <property type="evidence" value="ECO:0007669"/>
    <property type="project" value="UniProtKB-SubCell"/>
</dbReference>
<dbReference type="Pfam" id="PF01925">
    <property type="entry name" value="TauE"/>
    <property type="match status" value="1"/>
</dbReference>
<feature type="transmembrane region" description="Helical" evidence="7">
    <location>
        <begin position="250"/>
        <end position="268"/>
    </location>
</feature>
<evidence type="ECO:0000256" key="4">
    <source>
        <dbReference type="ARBA" id="ARBA00022692"/>
    </source>
</evidence>
<dbReference type="PANTHER" id="PTHR30269:SF37">
    <property type="entry name" value="MEMBRANE TRANSPORTER PROTEIN"/>
    <property type="match status" value="1"/>
</dbReference>
<protein>
    <recommendedName>
        <fullName evidence="9">Membrane transporter protein</fullName>
    </recommendedName>
</protein>
<sequence>MDASLVTSHAIHYQYLAGLLVGLGVGGVVGASTLGVAMFSLIAPVGYLREFTAIVPIVNCIANLTTVFSNLKHAEWSFCLRLWPFVMIGIGAGTLLMPLVEEQYLRRITSVVYGAVFLQSVQSKFSAQFSLFKKSDDDKDGGSLKIERFYRSPAVMIFVSLICGILTVVCNNSGPIFNVYLLGCGLNMDQFVATRSVLMAGKNIAKVVARLIFGGLSKEVILHGIKIGSMTVIGTQLARPIKRRTSPQMYMYFTWCVLLYTCVKMWGFEANPKVVIR</sequence>
<evidence type="ECO:0000256" key="2">
    <source>
        <dbReference type="ARBA" id="ARBA00022448"/>
    </source>
</evidence>
<dbReference type="InterPro" id="IPR052017">
    <property type="entry name" value="TSUP"/>
</dbReference>
<keyword evidence="3" id="KW-1003">Cell membrane</keyword>
<feature type="transmembrane region" description="Helical" evidence="7">
    <location>
        <begin position="82"/>
        <end position="100"/>
    </location>
</feature>
<evidence type="ECO:0000256" key="7">
    <source>
        <dbReference type="SAM" id="Phobius"/>
    </source>
</evidence>
<keyword evidence="4 7" id="KW-0812">Transmembrane</keyword>
<gene>
    <name evidence="8" type="ORF">DSPE1174_LOCUS28632</name>
</gene>
<evidence type="ECO:0000256" key="1">
    <source>
        <dbReference type="ARBA" id="ARBA00004651"/>
    </source>
</evidence>
<accession>A0A7S2GZG8</accession>
<evidence type="ECO:0008006" key="9">
    <source>
        <dbReference type="Google" id="ProtNLM"/>
    </source>
</evidence>
<proteinExistence type="predicted"/>
<reference evidence="8" key="1">
    <citation type="submission" date="2021-01" db="EMBL/GenBank/DDBJ databases">
        <authorList>
            <person name="Corre E."/>
            <person name="Pelletier E."/>
            <person name="Niang G."/>
            <person name="Scheremetjew M."/>
            <person name="Finn R."/>
            <person name="Kale V."/>
            <person name="Holt S."/>
            <person name="Cochrane G."/>
            <person name="Meng A."/>
            <person name="Brown T."/>
            <person name="Cohen L."/>
        </authorList>
    </citation>
    <scope>NUCLEOTIDE SEQUENCE</scope>
    <source>
        <strain evidence="8">CCMP1381</strain>
    </source>
</reference>
<keyword evidence="2" id="KW-0813">Transport</keyword>
<dbReference type="PANTHER" id="PTHR30269">
    <property type="entry name" value="TRANSMEMBRANE PROTEIN YFCA"/>
    <property type="match status" value="1"/>
</dbReference>
<feature type="transmembrane region" description="Helical" evidence="7">
    <location>
        <begin position="15"/>
        <end position="39"/>
    </location>
</feature>
<feature type="transmembrane region" description="Helical" evidence="7">
    <location>
        <begin position="51"/>
        <end position="70"/>
    </location>
</feature>
<dbReference type="AlphaFoldDB" id="A0A7S2GZG8"/>
<comment type="subcellular location">
    <subcellularLocation>
        <location evidence="1">Cell membrane</location>
        <topology evidence="1">Multi-pass membrane protein</topology>
    </subcellularLocation>
</comment>
<keyword evidence="5 7" id="KW-1133">Transmembrane helix</keyword>